<evidence type="ECO:0000313" key="2">
    <source>
        <dbReference type="Proteomes" id="UP000439113"/>
    </source>
</evidence>
<evidence type="ECO:0000313" key="1">
    <source>
        <dbReference type="EMBL" id="MTV33053.1"/>
    </source>
</evidence>
<proteinExistence type="predicted"/>
<name>A0A6N8DV45_RHOAC</name>
<dbReference type="EMBL" id="WNKS01000025">
    <property type="protein sequence ID" value="MTV33053.1"/>
    <property type="molecule type" value="Genomic_DNA"/>
</dbReference>
<gene>
    <name evidence="1" type="ORF">GJ654_18900</name>
</gene>
<dbReference type="Proteomes" id="UP000439113">
    <property type="component" value="Unassembled WGS sequence"/>
</dbReference>
<organism evidence="1 2">
    <name type="scientific">Rhodoblastus acidophilus</name>
    <name type="common">Rhodopseudomonas acidophila</name>
    <dbReference type="NCBI Taxonomy" id="1074"/>
    <lineage>
        <taxon>Bacteria</taxon>
        <taxon>Pseudomonadati</taxon>
        <taxon>Pseudomonadota</taxon>
        <taxon>Alphaproteobacteria</taxon>
        <taxon>Hyphomicrobiales</taxon>
        <taxon>Rhodoblastaceae</taxon>
        <taxon>Rhodoblastus</taxon>
    </lineage>
</organism>
<comment type="caution">
    <text evidence="1">The sequence shown here is derived from an EMBL/GenBank/DDBJ whole genome shotgun (WGS) entry which is preliminary data.</text>
</comment>
<reference evidence="1 2" key="1">
    <citation type="submission" date="2019-11" db="EMBL/GenBank/DDBJ databases">
        <title>Whole-genome sequence of a Rhodoblastus acidophilus DSM 142.</title>
        <authorList>
            <person name="Kyndt J.A."/>
            <person name="Meyer T.E."/>
        </authorList>
    </citation>
    <scope>NUCLEOTIDE SEQUENCE [LARGE SCALE GENOMIC DNA]</scope>
    <source>
        <strain evidence="1 2">DSM 142</strain>
    </source>
</reference>
<dbReference type="OrthoDB" id="8410700at2"/>
<sequence length="193" mass="19882">MAIYEILIRGAVDGSLVGAHQIDWNEQGVPGLPRPLAVDAVGGVLGAAFATLATDYANLKAKADDYDAATVELAALKEKTADYDAVKAKADAYDAAQAAALATVSRRQFFQAAALSGLITPDEALSAVAGVVVPASIAAAINTLPEDQRFAAQMAVVGSRDFERLNPFVSLLAVSMGKTSAEIDALFTLAASL</sequence>
<protein>
    <submittedName>
        <fullName evidence="1">Uncharacterized protein</fullName>
    </submittedName>
</protein>
<dbReference type="AlphaFoldDB" id="A0A6N8DV45"/>
<accession>A0A6N8DV45</accession>
<dbReference type="RefSeq" id="WP_155447734.1">
    <property type="nucleotide sequence ID" value="NZ_JAOQNR010000024.1"/>
</dbReference>